<evidence type="ECO:0000313" key="3">
    <source>
        <dbReference type="Proteomes" id="UP001165080"/>
    </source>
</evidence>
<dbReference type="Proteomes" id="UP001165080">
    <property type="component" value="Unassembled WGS sequence"/>
</dbReference>
<feature type="region of interest" description="Disordered" evidence="1">
    <location>
        <begin position="130"/>
        <end position="153"/>
    </location>
</feature>
<evidence type="ECO:0000313" key="2">
    <source>
        <dbReference type="EMBL" id="GLC50812.1"/>
    </source>
</evidence>
<comment type="caution">
    <text evidence="2">The sequence shown here is derived from an EMBL/GenBank/DDBJ whole genome shotgun (WGS) entry which is preliminary data.</text>
</comment>
<feature type="compositionally biased region" description="Gly residues" evidence="1">
    <location>
        <begin position="134"/>
        <end position="153"/>
    </location>
</feature>
<dbReference type="AlphaFoldDB" id="A0A9W6BFV4"/>
<name>A0A9W6BFV4_9CHLO</name>
<protein>
    <submittedName>
        <fullName evidence="2">Uncharacterized protein</fullName>
    </submittedName>
</protein>
<gene>
    <name evidence="2" type="primary">PLESTB000891</name>
    <name evidence="2" type="ORF">PLESTB_000434800</name>
</gene>
<sequence length="153" mass="15230">MTAALGGQVVLDQNLLDDVLDEWRRRQEVRRLATIPSVEEGSLADEGSLRAPSEMRLARSFVSAKSTHRLLRHQTSAAASSNPSITALPELSLQHLSARLVGGAATPSGGTAGGGSDLCTTITTTTTTASMTTTGGGGGGAGLTAAAGGGGGG</sequence>
<organism evidence="2 3">
    <name type="scientific">Pleodorina starrii</name>
    <dbReference type="NCBI Taxonomy" id="330485"/>
    <lineage>
        <taxon>Eukaryota</taxon>
        <taxon>Viridiplantae</taxon>
        <taxon>Chlorophyta</taxon>
        <taxon>core chlorophytes</taxon>
        <taxon>Chlorophyceae</taxon>
        <taxon>CS clade</taxon>
        <taxon>Chlamydomonadales</taxon>
        <taxon>Volvocaceae</taxon>
        <taxon>Pleodorina</taxon>
    </lineage>
</organism>
<dbReference type="EMBL" id="BRXU01000004">
    <property type="protein sequence ID" value="GLC50812.1"/>
    <property type="molecule type" value="Genomic_DNA"/>
</dbReference>
<accession>A0A9W6BFV4</accession>
<proteinExistence type="predicted"/>
<feature type="non-terminal residue" evidence="2">
    <location>
        <position position="153"/>
    </location>
</feature>
<evidence type="ECO:0000256" key="1">
    <source>
        <dbReference type="SAM" id="MobiDB-lite"/>
    </source>
</evidence>
<keyword evidence="3" id="KW-1185">Reference proteome</keyword>
<reference evidence="2 3" key="1">
    <citation type="journal article" date="2023" name="Commun. Biol.">
        <title>Reorganization of the ancestral sex-determining regions during the evolution of trioecy in Pleodorina starrii.</title>
        <authorList>
            <person name="Takahashi K."/>
            <person name="Suzuki S."/>
            <person name="Kawai-Toyooka H."/>
            <person name="Yamamoto K."/>
            <person name="Hamaji T."/>
            <person name="Ootsuki R."/>
            <person name="Yamaguchi H."/>
            <person name="Kawachi M."/>
            <person name="Higashiyama T."/>
            <person name="Nozaki H."/>
        </authorList>
    </citation>
    <scope>NUCLEOTIDE SEQUENCE [LARGE SCALE GENOMIC DNA]</scope>
    <source>
        <strain evidence="2 3">NIES-4479</strain>
    </source>
</reference>